<evidence type="ECO:0000313" key="2">
    <source>
        <dbReference type="EMBL" id="KAK5639847.1"/>
    </source>
</evidence>
<sequence>MKISITIVVLLQLSNAQFHHRHDRVAHEAVLENAAQEEFLPPEFLNPFYMNPKIRYELSKSSWFGPGEEYVKYREADRIPRQNIFKVLNHAGLLPYQQL</sequence>
<feature type="chain" id="PRO_5042964290" evidence="1">
    <location>
        <begin position="17"/>
        <end position="99"/>
    </location>
</feature>
<dbReference type="Proteomes" id="UP001329430">
    <property type="component" value="Chromosome 8"/>
</dbReference>
<keyword evidence="1" id="KW-0732">Signal</keyword>
<gene>
    <name evidence="2" type="ORF">RI129_010658</name>
</gene>
<dbReference type="EMBL" id="JAVRBK010000008">
    <property type="protein sequence ID" value="KAK5639847.1"/>
    <property type="molecule type" value="Genomic_DNA"/>
</dbReference>
<name>A0AAN7ZEP2_9COLE</name>
<organism evidence="2 3">
    <name type="scientific">Pyrocoelia pectoralis</name>
    <dbReference type="NCBI Taxonomy" id="417401"/>
    <lineage>
        <taxon>Eukaryota</taxon>
        <taxon>Metazoa</taxon>
        <taxon>Ecdysozoa</taxon>
        <taxon>Arthropoda</taxon>
        <taxon>Hexapoda</taxon>
        <taxon>Insecta</taxon>
        <taxon>Pterygota</taxon>
        <taxon>Neoptera</taxon>
        <taxon>Endopterygota</taxon>
        <taxon>Coleoptera</taxon>
        <taxon>Polyphaga</taxon>
        <taxon>Elateriformia</taxon>
        <taxon>Elateroidea</taxon>
        <taxon>Lampyridae</taxon>
        <taxon>Lampyrinae</taxon>
        <taxon>Pyrocoelia</taxon>
    </lineage>
</organism>
<comment type="caution">
    <text evidence="2">The sequence shown here is derived from an EMBL/GenBank/DDBJ whole genome shotgun (WGS) entry which is preliminary data.</text>
</comment>
<feature type="signal peptide" evidence="1">
    <location>
        <begin position="1"/>
        <end position="16"/>
    </location>
</feature>
<evidence type="ECO:0000313" key="3">
    <source>
        <dbReference type="Proteomes" id="UP001329430"/>
    </source>
</evidence>
<keyword evidence="3" id="KW-1185">Reference proteome</keyword>
<accession>A0AAN7ZEP2</accession>
<protein>
    <submittedName>
        <fullName evidence="2">Uncharacterized protein</fullName>
    </submittedName>
</protein>
<proteinExistence type="predicted"/>
<reference evidence="2 3" key="1">
    <citation type="journal article" date="2024" name="Insects">
        <title>An Improved Chromosome-Level Genome Assembly of the Firefly Pyrocoelia pectoralis.</title>
        <authorList>
            <person name="Fu X."/>
            <person name="Meyer-Rochow V.B."/>
            <person name="Ballantyne L."/>
            <person name="Zhu X."/>
        </authorList>
    </citation>
    <scope>NUCLEOTIDE SEQUENCE [LARGE SCALE GENOMIC DNA]</scope>
    <source>
        <strain evidence="2">XCY_ONT2</strain>
    </source>
</reference>
<dbReference type="AlphaFoldDB" id="A0AAN7ZEP2"/>
<evidence type="ECO:0000256" key="1">
    <source>
        <dbReference type="SAM" id="SignalP"/>
    </source>
</evidence>